<evidence type="ECO:0008006" key="13">
    <source>
        <dbReference type="Google" id="ProtNLM"/>
    </source>
</evidence>
<dbReference type="Gene3D" id="1.10.8.10">
    <property type="entry name" value="DNA helicase RuvA subunit, C-terminal domain"/>
    <property type="match status" value="1"/>
</dbReference>
<feature type="compositionally biased region" description="Low complexity" evidence="8">
    <location>
        <begin position="13"/>
        <end position="26"/>
    </location>
</feature>
<evidence type="ECO:0000259" key="10">
    <source>
        <dbReference type="PROSITE" id="PS51281"/>
    </source>
</evidence>
<keyword evidence="3" id="KW-0813">Transport</keyword>
<keyword evidence="4" id="KW-0433">Leucine-rich repeat</keyword>
<evidence type="ECO:0000256" key="1">
    <source>
        <dbReference type="ARBA" id="ARBA00004123"/>
    </source>
</evidence>
<dbReference type="InterPro" id="IPR002075">
    <property type="entry name" value="NTF2_dom"/>
</dbReference>
<dbReference type="GeneID" id="87959430"/>
<dbReference type="PROSITE" id="PS51450">
    <property type="entry name" value="LRR"/>
    <property type="match status" value="1"/>
</dbReference>
<dbReference type="Pfam" id="PF03943">
    <property type="entry name" value="TAP_C"/>
    <property type="match status" value="1"/>
</dbReference>
<organism evidence="11 12">
    <name type="scientific">Kwoniella shivajii</name>
    <dbReference type="NCBI Taxonomy" id="564305"/>
    <lineage>
        <taxon>Eukaryota</taxon>
        <taxon>Fungi</taxon>
        <taxon>Dikarya</taxon>
        <taxon>Basidiomycota</taxon>
        <taxon>Agaricomycotina</taxon>
        <taxon>Tremellomycetes</taxon>
        <taxon>Tremellales</taxon>
        <taxon>Cryptococcaceae</taxon>
        <taxon>Kwoniella</taxon>
    </lineage>
</organism>
<dbReference type="InterPro" id="IPR018222">
    <property type="entry name" value="Nuclear_transport_factor_2_euk"/>
</dbReference>
<dbReference type="Gene3D" id="3.80.10.10">
    <property type="entry name" value="Ribonuclease Inhibitor"/>
    <property type="match status" value="1"/>
</dbReference>
<dbReference type="PROSITE" id="PS50177">
    <property type="entry name" value="NTF2_DOMAIN"/>
    <property type="match status" value="1"/>
</dbReference>
<dbReference type="Pfam" id="PF22602">
    <property type="entry name" value="NXF_NTF2"/>
    <property type="match status" value="1"/>
</dbReference>
<dbReference type="InterPro" id="IPR001611">
    <property type="entry name" value="Leu-rich_rpt"/>
</dbReference>
<dbReference type="Proteomes" id="UP001329825">
    <property type="component" value="Chromosome 10"/>
</dbReference>
<evidence type="ECO:0000256" key="3">
    <source>
        <dbReference type="ARBA" id="ARBA00022448"/>
    </source>
</evidence>
<dbReference type="PANTHER" id="PTHR10662:SF22">
    <property type="entry name" value="NUCLEAR RNA EXPORT FACTOR 1"/>
    <property type="match status" value="1"/>
</dbReference>
<dbReference type="EMBL" id="CP141890">
    <property type="protein sequence ID" value="WRT70302.1"/>
    <property type="molecule type" value="Genomic_DNA"/>
</dbReference>
<evidence type="ECO:0000256" key="4">
    <source>
        <dbReference type="ARBA" id="ARBA00022614"/>
    </source>
</evidence>
<dbReference type="Gene3D" id="3.10.450.50">
    <property type="match status" value="1"/>
</dbReference>
<keyword evidence="12" id="KW-1185">Reference proteome</keyword>
<dbReference type="SMART" id="SM00804">
    <property type="entry name" value="TAP_C"/>
    <property type="match status" value="1"/>
</dbReference>
<evidence type="ECO:0000256" key="8">
    <source>
        <dbReference type="SAM" id="MobiDB-lite"/>
    </source>
</evidence>
<dbReference type="SUPFAM" id="SSF46934">
    <property type="entry name" value="UBA-like"/>
    <property type="match status" value="1"/>
</dbReference>
<dbReference type="InterPro" id="IPR009060">
    <property type="entry name" value="UBA-like_sf"/>
</dbReference>
<evidence type="ECO:0000313" key="12">
    <source>
        <dbReference type="Proteomes" id="UP001329825"/>
    </source>
</evidence>
<feature type="region of interest" description="Disordered" evidence="8">
    <location>
        <begin position="51"/>
        <end position="164"/>
    </location>
</feature>
<dbReference type="SUPFAM" id="SSF52058">
    <property type="entry name" value="L domain-like"/>
    <property type="match status" value="1"/>
</dbReference>
<comment type="similarity">
    <text evidence="2">Belongs to the NXF family.</text>
</comment>
<dbReference type="InterPro" id="IPR032710">
    <property type="entry name" value="NTF2-like_dom_sf"/>
</dbReference>
<evidence type="ECO:0000259" key="9">
    <source>
        <dbReference type="PROSITE" id="PS50177"/>
    </source>
</evidence>
<dbReference type="InterPro" id="IPR005637">
    <property type="entry name" value="TAP_C_dom"/>
</dbReference>
<dbReference type="PANTHER" id="PTHR10662">
    <property type="entry name" value="NUCLEAR RNA EXPORT FACTOR"/>
    <property type="match status" value="1"/>
</dbReference>
<dbReference type="InterPro" id="IPR030217">
    <property type="entry name" value="NXF_fam"/>
</dbReference>
<gene>
    <name evidence="11" type="ORF">IL334_007300</name>
</gene>
<dbReference type="InterPro" id="IPR032675">
    <property type="entry name" value="LRR_dom_sf"/>
</dbReference>
<evidence type="ECO:0000256" key="6">
    <source>
        <dbReference type="ARBA" id="ARBA00022816"/>
    </source>
</evidence>
<proteinExistence type="inferred from homology"/>
<dbReference type="RefSeq" id="XP_062795041.1">
    <property type="nucleotide sequence ID" value="XM_062938990.1"/>
</dbReference>
<evidence type="ECO:0000256" key="7">
    <source>
        <dbReference type="ARBA" id="ARBA00023242"/>
    </source>
</evidence>
<keyword evidence="5" id="KW-0677">Repeat</keyword>
<protein>
    <recommendedName>
        <fullName evidence="13">Nuclear RNA export factor 1/2</fullName>
    </recommendedName>
</protein>
<dbReference type="SUPFAM" id="SSF54427">
    <property type="entry name" value="NTF2-like"/>
    <property type="match status" value="1"/>
</dbReference>
<name>A0ABZ1DC90_9TREE</name>
<feature type="domain" description="NTF2" evidence="9">
    <location>
        <begin position="385"/>
        <end position="565"/>
    </location>
</feature>
<reference evidence="11 12" key="1">
    <citation type="submission" date="2024-01" db="EMBL/GenBank/DDBJ databases">
        <title>Comparative genomics of Cryptococcus and Kwoniella reveals pathogenesis evolution and contrasting modes of karyotype evolution via chromosome fusion or intercentromeric recombination.</title>
        <authorList>
            <person name="Coelho M.A."/>
            <person name="David-Palma M."/>
            <person name="Shea T."/>
            <person name="Bowers K."/>
            <person name="McGinley-Smith S."/>
            <person name="Mohammad A.W."/>
            <person name="Gnirke A."/>
            <person name="Yurkov A.M."/>
            <person name="Nowrousian M."/>
            <person name="Sun S."/>
            <person name="Cuomo C.A."/>
            <person name="Heitman J."/>
        </authorList>
    </citation>
    <scope>NUCLEOTIDE SEQUENCE [LARGE SCALE GENOMIC DNA]</scope>
    <source>
        <strain evidence="11">CBS 11374</strain>
    </source>
</reference>
<accession>A0ABZ1DC90</accession>
<dbReference type="PROSITE" id="PS51281">
    <property type="entry name" value="TAP_C"/>
    <property type="match status" value="1"/>
</dbReference>
<keyword evidence="6" id="KW-0509">mRNA transport</keyword>
<feature type="domain" description="TAP-C" evidence="10">
    <location>
        <begin position="606"/>
        <end position="657"/>
    </location>
</feature>
<comment type="subcellular location">
    <subcellularLocation>
        <location evidence="1">Nucleus</location>
    </subcellularLocation>
</comment>
<dbReference type="CDD" id="cd14342">
    <property type="entry name" value="UBA_TAP-C"/>
    <property type="match status" value="1"/>
</dbReference>
<sequence>MAAFQQALANFNNQHGNTASSSSSVSIRGSANGAPSTRGIASALRGAGISREQAMELDNSNNGGRVGRGGRRGGRSGGPLDQTGRHHPSNASNNKPYQKTAPAGSLASRMSTSGPSNARGGRPTRGNAPNARNPAGTPPFIKQLQSLSGKAERDHSKSELGKKLHSEEMKEWIRKRVIAEGILDMSNLPNDPWLKENGILPPGHPNAPANAGTVFWRIIEDVVQKGAGITIHTLSLANNNLDHLFQLQRLPLTLPDIRALDLSGNPIKHISELDHLRAAGEKKGKANAGAGSLKSLVEIKLNDSPFREKMLQQPDGAEMYKHDILRRFPGLRILDGVELERIILPIDRKPKVRLTDSQKAGFIARPFSFPCDVQPGFGEEGVKEPAMQFCAKFFTLFDTDRNAVISGYAPNALISISANTLPSRSANQTEIQKTRQNRPQPVPFEAWTNLPSRNFFRGTTSIKARMDSLQSPADAERLLRWWNKAVPKTKHPLTDPSKWAFDTWVLDGEAESTKLCLIIEGEFEEMPSGTYRSFSRTFILSPAPAGSSAASAGWPAIILSDTMIVHSYFGTYAFDDQNRSLAVHGVSIIPPSIPPPTTSTPAMDAASQDALVAQVSRRTGMNAQFSNLCLQQNGWDFEASLKNFEEIRGSIPAEAFV</sequence>
<feature type="region of interest" description="Disordered" evidence="8">
    <location>
        <begin position="13"/>
        <end position="39"/>
    </location>
</feature>
<evidence type="ECO:0000256" key="2">
    <source>
        <dbReference type="ARBA" id="ARBA00009285"/>
    </source>
</evidence>
<evidence type="ECO:0000313" key="11">
    <source>
        <dbReference type="EMBL" id="WRT70302.1"/>
    </source>
</evidence>
<feature type="compositionally biased region" description="Basic and acidic residues" evidence="8">
    <location>
        <begin position="150"/>
        <end position="164"/>
    </location>
</feature>
<evidence type="ECO:0000256" key="5">
    <source>
        <dbReference type="ARBA" id="ARBA00022737"/>
    </source>
</evidence>
<keyword evidence="7" id="KW-0539">Nucleus</keyword>